<evidence type="ECO:0000313" key="1">
    <source>
        <dbReference type="EnsemblPlants" id="Kaladp0472s0002.2.v1.1"/>
    </source>
</evidence>
<evidence type="ECO:0000313" key="2">
    <source>
        <dbReference type="Proteomes" id="UP000594263"/>
    </source>
</evidence>
<dbReference type="Gramene" id="Kaladp0472s0002.2.v1.1">
    <property type="protein sequence ID" value="Kaladp0472s0002.2.v1.1"/>
    <property type="gene ID" value="Kaladp0472s0002.v1.1"/>
</dbReference>
<name>A0A7N0V9U6_KALFE</name>
<organism evidence="1 2">
    <name type="scientific">Kalanchoe fedtschenkoi</name>
    <name type="common">Lavender scallops</name>
    <name type="synonym">South American air plant</name>
    <dbReference type="NCBI Taxonomy" id="63787"/>
    <lineage>
        <taxon>Eukaryota</taxon>
        <taxon>Viridiplantae</taxon>
        <taxon>Streptophyta</taxon>
        <taxon>Embryophyta</taxon>
        <taxon>Tracheophyta</taxon>
        <taxon>Spermatophyta</taxon>
        <taxon>Magnoliopsida</taxon>
        <taxon>eudicotyledons</taxon>
        <taxon>Gunneridae</taxon>
        <taxon>Pentapetalae</taxon>
        <taxon>Saxifragales</taxon>
        <taxon>Crassulaceae</taxon>
        <taxon>Kalanchoe</taxon>
    </lineage>
</organism>
<keyword evidence="2" id="KW-1185">Reference proteome</keyword>
<protein>
    <submittedName>
        <fullName evidence="1">Uncharacterized protein</fullName>
    </submittedName>
</protein>
<dbReference type="Proteomes" id="UP000594263">
    <property type="component" value="Unplaced"/>
</dbReference>
<dbReference type="AlphaFoldDB" id="A0A7N0V9U6"/>
<accession>A0A7N0V9U6</accession>
<dbReference type="EnsemblPlants" id="Kaladp0472s0002.2.v1.1">
    <property type="protein sequence ID" value="Kaladp0472s0002.2.v1.1"/>
    <property type="gene ID" value="Kaladp0472s0002.v1.1"/>
</dbReference>
<reference evidence="1" key="1">
    <citation type="submission" date="2021-01" db="UniProtKB">
        <authorList>
            <consortium name="EnsemblPlants"/>
        </authorList>
    </citation>
    <scope>IDENTIFICATION</scope>
</reference>
<dbReference type="Gramene" id="Kaladp0472s0002.1.v1.1">
    <property type="protein sequence ID" value="Kaladp0472s0002.1.v1.1"/>
    <property type="gene ID" value="Kaladp0472s0002.v1.1"/>
</dbReference>
<dbReference type="EnsemblPlants" id="Kaladp0472s0002.1.v1.1">
    <property type="protein sequence ID" value="Kaladp0472s0002.1.v1.1"/>
    <property type="gene ID" value="Kaladp0472s0002.v1.1"/>
</dbReference>
<proteinExistence type="predicted"/>
<sequence length="97" mass="10719">MATSREEEVVMEIGEVARGGADVEREALQETNYLTFTSSRVLPNSQSNRFVSSRISAPLPRPTIPIPSPITHHYPSSQEICSPEFNCFVNATVDVKP</sequence>